<organism evidence="2 3">
    <name type="scientific">Champsocephalus gunnari</name>
    <name type="common">Mackerel icefish</name>
    <dbReference type="NCBI Taxonomy" id="52237"/>
    <lineage>
        <taxon>Eukaryota</taxon>
        <taxon>Metazoa</taxon>
        <taxon>Chordata</taxon>
        <taxon>Craniata</taxon>
        <taxon>Vertebrata</taxon>
        <taxon>Euteleostomi</taxon>
        <taxon>Actinopterygii</taxon>
        <taxon>Neopterygii</taxon>
        <taxon>Teleostei</taxon>
        <taxon>Neoteleostei</taxon>
        <taxon>Acanthomorphata</taxon>
        <taxon>Eupercaria</taxon>
        <taxon>Perciformes</taxon>
        <taxon>Notothenioidei</taxon>
        <taxon>Channichthyidae</taxon>
        <taxon>Champsocephalus</taxon>
    </lineage>
</organism>
<feature type="compositionally biased region" description="Basic and acidic residues" evidence="1">
    <location>
        <begin position="15"/>
        <end position="24"/>
    </location>
</feature>
<accession>A0AAN8C6R1</accession>
<dbReference type="Proteomes" id="UP001331515">
    <property type="component" value="Unassembled WGS sequence"/>
</dbReference>
<gene>
    <name evidence="2" type="ORF">CgunFtcFv8_015951</name>
</gene>
<keyword evidence="3" id="KW-1185">Reference proteome</keyword>
<protein>
    <submittedName>
        <fullName evidence="2">Uncharacterized protein</fullName>
    </submittedName>
</protein>
<sequence>MPGKQKLNFCPKVCETGDHPRGGRPDPSAGPDDTSRTHPSLWEAARETELCSGGFMSPSREWTQDFVSGLN</sequence>
<reference evidence="2 3" key="1">
    <citation type="journal article" date="2023" name="Mol. Biol. Evol.">
        <title>Genomics of Secondarily Temperate Adaptation in the Only Non-Antarctic Icefish.</title>
        <authorList>
            <person name="Rivera-Colon A.G."/>
            <person name="Rayamajhi N."/>
            <person name="Minhas B.F."/>
            <person name="Madrigal G."/>
            <person name="Bilyk K.T."/>
            <person name="Yoon V."/>
            <person name="Hune M."/>
            <person name="Gregory S."/>
            <person name="Cheng C.H.C."/>
            <person name="Catchen J.M."/>
        </authorList>
    </citation>
    <scope>NUCLEOTIDE SEQUENCE [LARGE SCALE GENOMIC DNA]</scope>
    <source>
        <tissue evidence="2">White muscle</tissue>
    </source>
</reference>
<evidence type="ECO:0000256" key="1">
    <source>
        <dbReference type="SAM" id="MobiDB-lite"/>
    </source>
</evidence>
<evidence type="ECO:0000313" key="3">
    <source>
        <dbReference type="Proteomes" id="UP001331515"/>
    </source>
</evidence>
<dbReference type="AlphaFoldDB" id="A0AAN8C6R1"/>
<proteinExistence type="predicted"/>
<dbReference type="EMBL" id="JAURVH010001533">
    <property type="protein sequence ID" value="KAK5898546.1"/>
    <property type="molecule type" value="Genomic_DNA"/>
</dbReference>
<feature type="region of interest" description="Disordered" evidence="1">
    <location>
        <begin position="1"/>
        <end position="41"/>
    </location>
</feature>
<comment type="caution">
    <text evidence="2">The sequence shown here is derived from an EMBL/GenBank/DDBJ whole genome shotgun (WGS) entry which is preliminary data.</text>
</comment>
<evidence type="ECO:0000313" key="2">
    <source>
        <dbReference type="EMBL" id="KAK5898546.1"/>
    </source>
</evidence>
<name>A0AAN8C6R1_CHAGU</name>